<proteinExistence type="predicted"/>
<organism evidence="7 8">
    <name type="scientific">Anabas testudineus</name>
    <name type="common">Climbing perch</name>
    <name type="synonym">Anthias testudineus</name>
    <dbReference type="NCBI Taxonomy" id="64144"/>
    <lineage>
        <taxon>Eukaryota</taxon>
        <taxon>Metazoa</taxon>
        <taxon>Chordata</taxon>
        <taxon>Craniata</taxon>
        <taxon>Vertebrata</taxon>
        <taxon>Euteleostomi</taxon>
        <taxon>Actinopterygii</taxon>
        <taxon>Neopterygii</taxon>
        <taxon>Teleostei</taxon>
        <taxon>Neoteleostei</taxon>
        <taxon>Acanthomorphata</taxon>
        <taxon>Anabantaria</taxon>
        <taxon>Anabantiformes</taxon>
        <taxon>Anabantoidei</taxon>
        <taxon>Anabantidae</taxon>
        <taxon>Anabas</taxon>
    </lineage>
</organism>
<dbReference type="GeneTree" id="ENSGT00940000160043"/>
<dbReference type="Pfam" id="PF00013">
    <property type="entry name" value="KH_1"/>
    <property type="match status" value="3"/>
</dbReference>
<reference evidence="7" key="2">
    <citation type="submission" date="2025-08" db="UniProtKB">
        <authorList>
            <consortium name="Ensembl"/>
        </authorList>
    </citation>
    <scope>IDENTIFICATION</scope>
</reference>
<feature type="domain" description="K Homology" evidence="6">
    <location>
        <begin position="353"/>
        <end position="414"/>
    </location>
</feature>
<keyword evidence="3" id="KW-0539">Nucleus</keyword>
<feature type="region of interest" description="Disordered" evidence="5">
    <location>
        <begin position="325"/>
        <end position="350"/>
    </location>
</feature>
<gene>
    <name evidence="7" type="primary">FUBP1</name>
</gene>
<dbReference type="GO" id="GO:0006355">
    <property type="term" value="P:regulation of DNA-templated transcription"/>
    <property type="evidence" value="ECO:0007669"/>
    <property type="project" value="InterPro"/>
</dbReference>
<evidence type="ECO:0000313" key="7">
    <source>
        <dbReference type="Ensembl" id="ENSATEP00000042501.1"/>
    </source>
</evidence>
<dbReference type="Gene3D" id="3.30.1370.10">
    <property type="entry name" value="K Homology domain, type 1"/>
    <property type="match status" value="3"/>
</dbReference>
<dbReference type="FunFam" id="3.30.1370.10:FF:000008">
    <property type="entry name" value="far upstream element-binding protein 1 isoform X1"/>
    <property type="match status" value="1"/>
</dbReference>
<feature type="region of interest" description="Disordered" evidence="5">
    <location>
        <begin position="414"/>
        <end position="496"/>
    </location>
</feature>
<dbReference type="Proteomes" id="UP000265040">
    <property type="component" value="Chromosome 17"/>
</dbReference>
<keyword evidence="8" id="KW-1185">Reference proteome</keyword>
<dbReference type="SUPFAM" id="SSF54791">
    <property type="entry name" value="Eukaryotic type KH-domain (KH-domain type I)"/>
    <property type="match status" value="3"/>
</dbReference>
<evidence type="ECO:0000256" key="1">
    <source>
        <dbReference type="ARBA" id="ARBA00004123"/>
    </source>
</evidence>
<dbReference type="PANTHER" id="PTHR10288">
    <property type="entry name" value="KH DOMAIN CONTAINING RNA BINDING PROTEIN"/>
    <property type="match status" value="1"/>
</dbReference>
<dbReference type="AlphaFoldDB" id="A0A7N6A233"/>
<evidence type="ECO:0000259" key="6">
    <source>
        <dbReference type="SMART" id="SM00322"/>
    </source>
</evidence>
<evidence type="ECO:0000256" key="5">
    <source>
        <dbReference type="SAM" id="MobiDB-lite"/>
    </source>
</evidence>
<dbReference type="GO" id="GO:0003723">
    <property type="term" value="F:RNA binding"/>
    <property type="evidence" value="ECO:0007669"/>
    <property type="project" value="UniProtKB-UniRule"/>
</dbReference>
<feature type="domain" description="K Homology" evidence="6">
    <location>
        <begin position="164"/>
        <end position="236"/>
    </location>
</feature>
<keyword evidence="2" id="KW-0677">Repeat</keyword>
<keyword evidence="4" id="KW-0694">RNA-binding</keyword>
<name>A0A7N6A233_ANATE</name>
<comment type="subcellular location">
    <subcellularLocation>
        <location evidence="1">Nucleus</location>
    </subcellularLocation>
</comment>
<accession>A0A7N6A233</accession>
<dbReference type="CDD" id="cd22484">
    <property type="entry name" value="KH-I_FUBP1_rpt3"/>
    <property type="match status" value="1"/>
</dbReference>
<dbReference type="PROSITE" id="PS50084">
    <property type="entry name" value="KH_TYPE_1"/>
    <property type="match status" value="3"/>
</dbReference>
<feature type="compositionally biased region" description="Polar residues" evidence="5">
    <location>
        <begin position="517"/>
        <end position="544"/>
    </location>
</feature>
<feature type="compositionally biased region" description="Pro residues" evidence="5">
    <location>
        <begin position="424"/>
        <end position="471"/>
    </location>
</feature>
<feature type="compositionally biased region" description="Gly residues" evidence="5">
    <location>
        <begin position="329"/>
        <end position="343"/>
    </location>
</feature>
<evidence type="ECO:0000313" key="8">
    <source>
        <dbReference type="Proteomes" id="UP000265040"/>
    </source>
</evidence>
<sequence>MADYSSVAPPSSNAGGGMNDAFKDALQRARQIAAKIGGDGVAAPPTNEFGYGGQKRPLEDAGGYFPMPNLNIGQWLKSIRSSEEFKVPDGMVGFIIGRGGEQISRLQQESGCKIQIAPDSGGMPDRSVTLTGPPESIQTAKRLLTEIVEKGRPAPAFHHNDGPGMTVQEIMVPASKAGLVIGKGGETIKSLQERAGVKMVMIQDGPQNTGADKPLRISGEPFKVQQAKEMVMELIRDQGFREQRGEYGSRIGGGDSLDVPVPRFAVGIVIGRNGEMIKKIQNDTGVRIQFKPDDGSTPDRIAQIMGPPDQAQHAAEIISDLLRSVQAGGPPGHGGGRGRGRGQGNWNMGPPGGLQEFTFTVPTMKTGLIIGKGKWLLLYVQKYTIYLKCGETIKVRGSPQQIDYARQLVEEKIGGPVTPVGGPHGPPGPHGGPGPHGPPGPPGPPGAPMGPYNPGPYNQGPPGPHGPPAPYQPQGWGNGYQHWQQGQPDPNKAAADANAAAWAAYYAQYGQQPQAPMTPTSGAPGTTQTNGQGDPQAAGQSGQADYTKAWEEYYKKMGQAAPQATAAAAAAASQPGGQPDYSAAWAEYYRQQAAYYGTANPQAMGAAPQAPQGQ</sequence>
<dbReference type="CDD" id="cd22481">
    <property type="entry name" value="KH-I_FUBP1_rpt2"/>
    <property type="match status" value="1"/>
</dbReference>
<dbReference type="InterPro" id="IPR048250">
    <property type="entry name" value="KH-I_FUBP1_dom2"/>
</dbReference>
<dbReference type="InterPro" id="IPR004088">
    <property type="entry name" value="KH_dom_type_1"/>
</dbReference>
<protein>
    <recommendedName>
        <fullName evidence="6">K Homology domain-containing protein</fullName>
    </recommendedName>
</protein>
<dbReference type="InterPro" id="IPR048251">
    <property type="entry name" value="KH-I_FUBP1_dom3"/>
</dbReference>
<reference evidence="7" key="1">
    <citation type="submission" date="2021-04" db="EMBL/GenBank/DDBJ databases">
        <authorList>
            <consortium name="Wellcome Sanger Institute Data Sharing"/>
        </authorList>
    </citation>
    <scope>NUCLEOTIDE SEQUENCE [LARGE SCALE GENOMIC DNA]</scope>
</reference>
<feature type="region of interest" description="Disordered" evidence="5">
    <location>
        <begin position="1"/>
        <end position="20"/>
    </location>
</feature>
<dbReference type="GO" id="GO:0005634">
    <property type="term" value="C:nucleus"/>
    <property type="evidence" value="ECO:0007669"/>
    <property type="project" value="UniProtKB-SubCell"/>
</dbReference>
<evidence type="ECO:0000256" key="3">
    <source>
        <dbReference type="ARBA" id="ARBA00023242"/>
    </source>
</evidence>
<dbReference type="SMART" id="SM00322">
    <property type="entry name" value="KH"/>
    <property type="match status" value="4"/>
</dbReference>
<reference evidence="7" key="3">
    <citation type="submission" date="2025-09" db="UniProtKB">
        <authorList>
            <consortium name="Ensembl"/>
        </authorList>
    </citation>
    <scope>IDENTIFICATION</scope>
</reference>
<dbReference type="Ensembl" id="ENSATET00000037739.2">
    <property type="protein sequence ID" value="ENSATEP00000042501.1"/>
    <property type="gene ID" value="ENSATEG00000018619.3"/>
</dbReference>
<feature type="domain" description="K Homology" evidence="6">
    <location>
        <begin position="79"/>
        <end position="149"/>
    </location>
</feature>
<feature type="domain" description="K Homology" evidence="6">
    <location>
        <begin position="253"/>
        <end position="323"/>
    </location>
</feature>
<dbReference type="InterPro" id="IPR036612">
    <property type="entry name" value="KH_dom_type_1_sf"/>
</dbReference>
<evidence type="ECO:0000256" key="4">
    <source>
        <dbReference type="PROSITE-ProRule" id="PRU00117"/>
    </source>
</evidence>
<feature type="region of interest" description="Disordered" evidence="5">
    <location>
        <begin position="513"/>
        <end position="544"/>
    </location>
</feature>
<dbReference type="Pfam" id="PF09005">
    <property type="entry name" value="FUBP_C"/>
    <property type="match status" value="2"/>
</dbReference>
<dbReference type="InterPro" id="IPR004087">
    <property type="entry name" value="KH_dom"/>
</dbReference>
<evidence type="ECO:0000256" key="2">
    <source>
        <dbReference type="ARBA" id="ARBA00022737"/>
    </source>
</evidence>
<dbReference type="InterPro" id="IPR015096">
    <property type="entry name" value="FUBP_C"/>
</dbReference>